<dbReference type="Pfam" id="PF09339">
    <property type="entry name" value="HTH_IclR"/>
    <property type="match status" value="1"/>
</dbReference>
<evidence type="ECO:0000259" key="5">
    <source>
        <dbReference type="PROSITE" id="PS51078"/>
    </source>
</evidence>
<dbReference type="RefSeq" id="WP_345378625.1">
    <property type="nucleotide sequence ID" value="NZ_BAABIC010000003.1"/>
</dbReference>
<reference evidence="7" key="1">
    <citation type="journal article" date="2019" name="Int. J. Syst. Evol. Microbiol.">
        <title>The Global Catalogue of Microorganisms (GCM) 10K type strain sequencing project: providing services to taxonomists for standard genome sequencing and annotation.</title>
        <authorList>
            <consortium name="The Broad Institute Genomics Platform"/>
            <consortium name="The Broad Institute Genome Sequencing Center for Infectious Disease"/>
            <person name="Wu L."/>
            <person name="Ma J."/>
        </authorList>
    </citation>
    <scope>NUCLEOTIDE SEQUENCE [LARGE SCALE GENOMIC DNA]</scope>
    <source>
        <strain evidence="7">JCM 18055</strain>
    </source>
</reference>
<evidence type="ECO:0000259" key="4">
    <source>
        <dbReference type="PROSITE" id="PS51077"/>
    </source>
</evidence>
<sequence>MARLGLDDAQVRRDRQLDGIAPADFSEALARGVAVLRAFGEGERLTLADLARRLGLPRATVRRAVVTLVHLGYVAAEGRTFALTPRVLELAATFLRANPVSTILQPACERVAAELGEACAAAVLDGGDAVMIARAVPHQLLAVGHGVGYRVPALHSALGRVLLANLPESALDARLAAVPEPERIRAAVASAGARGWAYVAHEVEPGFHSVAVPVRRWDGSVIAALNIGCGVSRRDRESMLGEVLDRLRSTTDELREQLI</sequence>
<dbReference type="InterPro" id="IPR005471">
    <property type="entry name" value="Tscrpt_reg_IclR_N"/>
</dbReference>
<dbReference type="InterPro" id="IPR029016">
    <property type="entry name" value="GAF-like_dom_sf"/>
</dbReference>
<gene>
    <name evidence="6" type="ORF">GCM10023215_09780</name>
</gene>
<keyword evidence="2" id="KW-0238">DNA-binding</keyword>
<dbReference type="InterPro" id="IPR036388">
    <property type="entry name" value="WH-like_DNA-bd_sf"/>
</dbReference>
<proteinExistence type="predicted"/>
<protein>
    <submittedName>
        <fullName evidence="6">IclR family transcriptional regulator</fullName>
    </submittedName>
</protein>
<dbReference type="InterPro" id="IPR014757">
    <property type="entry name" value="Tscrpt_reg_IclR_C"/>
</dbReference>
<dbReference type="Gene3D" id="3.30.450.40">
    <property type="match status" value="1"/>
</dbReference>
<evidence type="ECO:0000256" key="3">
    <source>
        <dbReference type="ARBA" id="ARBA00023163"/>
    </source>
</evidence>
<dbReference type="InterPro" id="IPR036390">
    <property type="entry name" value="WH_DNA-bd_sf"/>
</dbReference>
<dbReference type="Proteomes" id="UP001500325">
    <property type="component" value="Unassembled WGS sequence"/>
</dbReference>
<dbReference type="PANTHER" id="PTHR30136:SF34">
    <property type="entry name" value="TRANSCRIPTIONAL REGULATOR"/>
    <property type="match status" value="1"/>
</dbReference>
<accession>A0ABP8W2W1</accession>
<dbReference type="PANTHER" id="PTHR30136">
    <property type="entry name" value="HELIX-TURN-HELIX TRANSCRIPTIONAL REGULATOR, ICLR FAMILY"/>
    <property type="match status" value="1"/>
</dbReference>
<keyword evidence="3" id="KW-0804">Transcription</keyword>
<dbReference type="SUPFAM" id="SSF46785">
    <property type="entry name" value="Winged helix' DNA-binding domain"/>
    <property type="match status" value="1"/>
</dbReference>
<feature type="domain" description="IclR-ED" evidence="5">
    <location>
        <begin position="86"/>
        <end position="259"/>
    </location>
</feature>
<evidence type="ECO:0000313" key="7">
    <source>
        <dbReference type="Proteomes" id="UP001500325"/>
    </source>
</evidence>
<dbReference type="PROSITE" id="PS51077">
    <property type="entry name" value="HTH_ICLR"/>
    <property type="match status" value="1"/>
</dbReference>
<keyword evidence="7" id="KW-1185">Reference proteome</keyword>
<dbReference type="Gene3D" id="1.10.10.10">
    <property type="entry name" value="Winged helix-like DNA-binding domain superfamily/Winged helix DNA-binding domain"/>
    <property type="match status" value="1"/>
</dbReference>
<feature type="domain" description="HTH iclR-type" evidence="4">
    <location>
        <begin position="26"/>
        <end position="85"/>
    </location>
</feature>
<dbReference type="SMART" id="SM00346">
    <property type="entry name" value="HTH_ICLR"/>
    <property type="match status" value="1"/>
</dbReference>
<dbReference type="SUPFAM" id="SSF55781">
    <property type="entry name" value="GAF domain-like"/>
    <property type="match status" value="1"/>
</dbReference>
<keyword evidence="1" id="KW-0805">Transcription regulation</keyword>
<comment type="caution">
    <text evidence="6">The sequence shown here is derived from an EMBL/GenBank/DDBJ whole genome shotgun (WGS) entry which is preliminary data.</text>
</comment>
<evidence type="ECO:0000313" key="6">
    <source>
        <dbReference type="EMBL" id="GAA4678851.1"/>
    </source>
</evidence>
<dbReference type="EMBL" id="BAABIC010000003">
    <property type="protein sequence ID" value="GAA4678851.1"/>
    <property type="molecule type" value="Genomic_DNA"/>
</dbReference>
<dbReference type="InterPro" id="IPR050707">
    <property type="entry name" value="HTH_MetabolicPath_Reg"/>
</dbReference>
<organism evidence="6 7">
    <name type="scientific">Pseudonocardia yuanmonensis</name>
    <dbReference type="NCBI Taxonomy" id="1095914"/>
    <lineage>
        <taxon>Bacteria</taxon>
        <taxon>Bacillati</taxon>
        <taxon>Actinomycetota</taxon>
        <taxon>Actinomycetes</taxon>
        <taxon>Pseudonocardiales</taxon>
        <taxon>Pseudonocardiaceae</taxon>
        <taxon>Pseudonocardia</taxon>
    </lineage>
</organism>
<dbReference type="PROSITE" id="PS51078">
    <property type="entry name" value="ICLR_ED"/>
    <property type="match status" value="1"/>
</dbReference>
<name>A0ABP8W2W1_9PSEU</name>
<dbReference type="Pfam" id="PF01614">
    <property type="entry name" value="IclR_C"/>
    <property type="match status" value="1"/>
</dbReference>
<evidence type="ECO:0000256" key="1">
    <source>
        <dbReference type="ARBA" id="ARBA00023015"/>
    </source>
</evidence>
<evidence type="ECO:0000256" key="2">
    <source>
        <dbReference type="ARBA" id="ARBA00023125"/>
    </source>
</evidence>